<dbReference type="EMBL" id="BONJ01000026">
    <property type="protein sequence ID" value="GIG16170.1"/>
    <property type="molecule type" value="Genomic_DNA"/>
</dbReference>
<evidence type="ECO:0000313" key="9">
    <source>
        <dbReference type="Proteomes" id="UP000660339"/>
    </source>
</evidence>
<evidence type="ECO:0000256" key="3">
    <source>
        <dbReference type="ARBA" id="ARBA00023125"/>
    </source>
</evidence>
<feature type="domain" description="Tyr recombinase" evidence="6">
    <location>
        <begin position="112"/>
        <end position="302"/>
    </location>
</feature>
<dbReference type="GO" id="GO:0015074">
    <property type="term" value="P:DNA integration"/>
    <property type="evidence" value="ECO:0007669"/>
    <property type="project" value="UniProtKB-KW"/>
</dbReference>
<dbReference type="PANTHER" id="PTHR30349:SF41">
    <property type="entry name" value="INTEGRASE_RECOMBINASE PROTEIN MJ0367-RELATED"/>
    <property type="match status" value="1"/>
</dbReference>
<keyword evidence="4" id="KW-0233">DNA recombination</keyword>
<dbReference type="Gene3D" id="1.10.443.10">
    <property type="entry name" value="Intergrase catalytic core"/>
    <property type="match status" value="1"/>
</dbReference>
<proteinExistence type="inferred from homology"/>
<dbReference type="AlphaFoldDB" id="A0A8J3LNV1"/>
<organism evidence="8 9">
    <name type="scientific">Catellatospora methionotrophica</name>
    <dbReference type="NCBI Taxonomy" id="121620"/>
    <lineage>
        <taxon>Bacteria</taxon>
        <taxon>Bacillati</taxon>
        <taxon>Actinomycetota</taxon>
        <taxon>Actinomycetes</taxon>
        <taxon>Micromonosporales</taxon>
        <taxon>Micromonosporaceae</taxon>
        <taxon>Catellatospora</taxon>
    </lineage>
</organism>
<evidence type="ECO:0000313" key="8">
    <source>
        <dbReference type="EMBL" id="GIG16170.1"/>
    </source>
</evidence>
<dbReference type="GO" id="GO:0006310">
    <property type="term" value="P:DNA recombination"/>
    <property type="evidence" value="ECO:0007669"/>
    <property type="project" value="UniProtKB-KW"/>
</dbReference>
<dbReference type="InterPro" id="IPR002104">
    <property type="entry name" value="Integrase_catalytic"/>
</dbReference>
<dbReference type="SUPFAM" id="SSF56349">
    <property type="entry name" value="DNA breaking-rejoining enzymes"/>
    <property type="match status" value="1"/>
</dbReference>
<reference evidence="8" key="1">
    <citation type="submission" date="2021-01" db="EMBL/GenBank/DDBJ databases">
        <title>Whole genome shotgun sequence of Catellatospora methionotrophica NBRC 14553.</title>
        <authorList>
            <person name="Komaki H."/>
            <person name="Tamura T."/>
        </authorList>
    </citation>
    <scope>NUCLEOTIDE SEQUENCE</scope>
    <source>
        <strain evidence="8">NBRC 14553</strain>
    </source>
</reference>
<dbReference type="Proteomes" id="UP000660339">
    <property type="component" value="Unassembled WGS sequence"/>
</dbReference>
<name>A0A8J3LNV1_9ACTN</name>
<dbReference type="InterPro" id="IPR050090">
    <property type="entry name" value="Tyrosine_recombinase_XerCD"/>
</dbReference>
<sequence length="310" mass="34468">MTSSPRIDDLAASFRRHLRAAGKADRTIVLYGQSIRFYCDWLESQQRPATLDQLTRHSISAWLAGLIEAGNEVSTVATRLRGLRRFCRWLVLEGEVDKAPTEGVEMPAKVDKPVRVFSDAELAKLIKACAVPRGKPGIFDRSIFDGRRDEVLIRMLADCGLRVSELVGLELGHVDLDQELAYVTGKGARPRVVPFGARTAQSVDRYKRVRAGHPHATNPRLLLGERGAMSADGVRWRLEQLGEAAGVVDVHPHAFRHTFAHRWLAGGGQERDLMMLAGWRSDSMLSVYARSTAGERARSAHRRFGLGDQI</sequence>
<accession>A0A8J3LNV1</accession>
<evidence type="ECO:0000259" key="7">
    <source>
        <dbReference type="PROSITE" id="PS51900"/>
    </source>
</evidence>
<dbReference type="InterPro" id="IPR010998">
    <property type="entry name" value="Integrase_recombinase_N"/>
</dbReference>
<protein>
    <submittedName>
        <fullName evidence="8">Tyrosine recombinase XerD</fullName>
    </submittedName>
</protein>
<feature type="domain" description="Core-binding (CB)" evidence="7">
    <location>
        <begin position="5"/>
        <end position="91"/>
    </location>
</feature>
<dbReference type="Pfam" id="PF02899">
    <property type="entry name" value="Phage_int_SAM_1"/>
    <property type="match status" value="1"/>
</dbReference>
<dbReference type="GO" id="GO:0003677">
    <property type="term" value="F:DNA binding"/>
    <property type="evidence" value="ECO:0007669"/>
    <property type="project" value="UniProtKB-UniRule"/>
</dbReference>
<comment type="caution">
    <text evidence="8">The sequence shown here is derived from an EMBL/GenBank/DDBJ whole genome shotgun (WGS) entry which is preliminary data.</text>
</comment>
<dbReference type="Pfam" id="PF00589">
    <property type="entry name" value="Phage_integrase"/>
    <property type="match status" value="1"/>
</dbReference>
<dbReference type="InterPro" id="IPR044068">
    <property type="entry name" value="CB"/>
</dbReference>
<dbReference type="InterPro" id="IPR013762">
    <property type="entry name" value="Integrase-like_cat_sf"/>
</dbReference>
<dbReference type="InterPro" id="IPR004107">
    <property type="entry name" value="Integrase_SAM-like_N"/>
</dbReference>
<dbReference type="RefSeq" id="WP_166387706.1">
    <property type="nucleotide sequence ID" value="NZ_BAAATT010000010.1"/>
</dbReference>
<comment type="similarity">
    <text evidence="1">Belongs to the 'phage' integrase family.</text>
</comment>
<dbReference type="Gene3D" id="1.10.150.130">
    <property type="match status" value="1"/>
</dbReference>
<evidence type="ECO:0000256" key="2">
    <source>
        <dbReference type="ARBA" id="ARBA00022908"/>
    </source>
</evidence>
<keyword evidence="2" id="KW-0229">DNA integration</keyword>
<evidence type="ECO:0000256" key="5">
    <source>
        <dbReference type="PROSITE-ProRule" id="PRU01248"/>
    </source>
</evidence>
<dbReference type="PROSITE" id="PS51898">
    <property type="entry name" value="TYR_RECOMBINASE"/>
    <property type="match status" value="1"/>
</dbReference>
<evidence type="ECO:0000256" key="4">
    <source>
        <dbReference type="ARBA" id="ARBA00023172"/>
    </source>
</evidence>
<keyword evidence="9" id="KW-1185">Reference proteome</keyword>
<gene>
    <name evidence="8" type="primary">xerD</name>
    <name evidence="8" type="ORF">Cme02nite_45020</name>
</gene>
<evidence type="ECO:0000259" key="6">
    <source>
        <dbReference type="PROSITE" id="PS51898"/>
    </source>
</evidence>
<keyword evidence="3 5" id="KW-0238">DNA-binding</keyword>
<dbReference type="PROSITE" id="PS51900">
    <property type="entry name" value="CB"/>
    <property type="match status" value="1"/>
</dbReference>
<dbReference type="InterPro" id="IPR011010">
    <property type="entry name" value="DNA_brk_join_enz"/>
</dbReference>
<evidence type="ECO:0000256" key="1">
    <source>
        <dbReference type="ARBA" id="ARBA00008857"/>
    </source>
</evidence>
<dbReference type="PANTHER" id="PTHR30349">
    <property type="entry name" value="PHAGE INTEGRASE-RELATED"/>
    <property type="match status" value="1"/>
</dbReference>